<dbReference type="Proteomes" id="UP000288429">
    <property type="component" value="Unassembled WGS sequence"/>
</dbReference>
<accession>A0A428S2J4</accession>
<feature type="compositionally biased region" description="Basic and acidic residues" evidence="1">
    <location>
        <begin position="1"/>
        <end position="12"/>
    </location>
</feature>
<evidence type="ECO:0000313" key="3">
    <source>
        <dbReference type="Proteomes" id="UP000288429"/>
    </source>
</evidence>
<feature type="region of interest" description="Disordered" evidence="1">
    <location>
        <begin position="1"/>
        <end position="24"/>
    </location>
</feature>
<comment type="caution">
    <text evidence="2">The sequence shown here is derived from an EMBL/GenBank/DDBJ whole genome shotgun (WGS) entry which is preliminary data.</text>
</comment>
<evidence type="ECO:0000256" key="1">
    <source>
        <dbReference type="SAM" id="MobiDB-lite"/>
    </source>
</evidence>
<gene>
    <name evidence="2" type="ORF">CDV31_016773</name>
</gene>
<organism evidence="2 3">
    <name type="scientific">Fusarium ambrosium</name>
    <dbReference type="NCBI Taxonomy" id="131363"/>
    <lineage>
        <taxon>Eukaryota</taxon>
        <taxon>Fungi</taxon>
        <taxon>Dikarya</taxon>
        <taxon>Ascomycota</taxon>
        <taxon>Pezizomycotina</taxon>
        <taxon>Sordariomycetes</taxon>
        <taxon>Hypocreomycetidae</taxon>
        <taxon>Hypocreales</taxon>
        <taxon>Nectriaceae</taxon>
        <taxon>Fusarium</taxon>
        <taxon>Fusarium solani species complex</taxon>
    </lineage>
</organism>
<dbReference type="AlphaFoldDB" id="A0A428S2J4"/>
<dbReference type="EMBL" id="NIZV01000630">
    <property type="protein sequence ID" value="RSL83903.1"/>
    <property type="molecule type" value="Genomic_DNA"/>
</dbReference>
<protein>
    <submittedName>
        <fullName evidence="2">Uncharacterized protein</fullName>
    </submittedName>
</protein>
<evidence type="ECO:0000313" key="2">
    <source>
        <dbReference type="EMBL" id="RSL83903.1"/>
    </source>
</evidence>
<keyword evidence="3" id="KW-1185">Reference proteome</keyword>
<name>A0A428S2J4_9HYPO</name>
<sequence>MDRTGHQYHREGSSTLSETPNHHRLAETQRVLHQAWRVAVVCRIHHPPPFTLGLGRAACVGDAKLGLSDYLDRWYRCKRPVDEQRKVIVEAAASPSMLRKTPEDSVFKQ</sequence>
<proteinExistence type="predicted"/>
<reference evidence="2 3" key="1">
    <citation type="submission" date="2017-06" db="EMBL/GenBank/DDBJ databases">
        <title>Cmopartive genomic analysis of Ambrosia Fusariam Clade fungi.</title>
        <authorList>
            <person name="Stajich J.E."/>
            <person name="Carrillo J."/>
            <person name="Kijimoto T."/>
            <person name="Eskalen A."/>
            <person name="O'Donnell K."/>
            <person name="Kasson M."/>
        </authorList>
    </citation>
    <scope>NUCLEOTIDE SEQUENCE [LARGE SCALE GENOMIC DNA]</scope>
    <source>
        <strain evidence="2 3">NRRL 20438</strain>
    </source>
</reference>